<dbReference type="InterPro" id="IPR019734">
    <property type="entry name" value="TPR_rpt"/>
</dbReference>
<feature type="signal peptide" evidence="3">
    <location>
        <begin position="1"/>
        <end position="25"/>
    </location>
</feature>
<dbReference type="SMART" id="SM00028">
    <property type="entry name" value="TPR"/>
    <property type="match status" value="3"/>
</dbReference>
<evidence type="ECO:0000313" key="4">
    <source>
        <dbReference type="EMBL" id="PCE41604.1"/>
    </source>
</evidence>
<keyword evidence="3" id="KW-0732">Signal</keyword>
<evidence type="ECO:0000256" key="2">
    <source>
        <dbReference type="SAM" id="MobiDB-lite"/>
    </source>
</evidence>
<keyword evidence="1" id="KW-0802">TPR repeat</keyword>
<dbReference type="AlphaFoldDB" id="A0A2A4FV80"/>
<name>A0A2A4FV80_9SPHN</name>
<dbReference type="PROSITE" id="PS50005">
    <property type="entry name" value="TPR"/>
    <property type="match status" value="1"/>
</dbReference>
<organism evidence="4 5">
    <name type="scientific">Rhizorhabdus dicambivorans</name>
    <dbReference type="NCBI Taxonomy" id="1850238"/>
    <lineage>
        <taxon>Bacteria</taxon>
        <taxon>Pseudomonadati</taxon>
        <taxon>Pseudomonadota</taxon>
        <taxon>Alphaproteobacteria</taxon>
        <taxon>Sphingomonadales</taxon>
        <taxon>Sphingomonadaceae</taxon>
        <taxon>Rhizorhabdus</taxon>
    </lineage>
</organism>
<keyword evidence="5" id="KW-1185">Reference proteome</keyword>
<feature type="region of interest" description="Disordered" evidence="2">
    <location>
        <begin position="387"/>
        <end position="414"/>
    </location>
</feature>
<proteinExistence type="predicted"/>
<dbReference type="KEGG" id="rdi:CMV14_08945"/>
<dbReference type="SUPFAM" id="SSF48452">
    <property type="entry name" value="TPR-like"/>
    <property type="match status" value="1"/>
</dbReference>
<gene>
    <name evidence="4" type="ORF">COO09_13875</name>
</gene>
<sequence>MTLLNRLAAGVAAFSLVALPIAVQAQDAAVDPAAAKAAAKARAKQVAAWKAQYGPGPYPDEVEAFAQTREEKLREYYRVLYYDGEHNAVLNYERLGLLAMELGYYADAEKAFDGALDRIEAFYGKDKQAEKATSATRLEVNKDFKGEPYERAMAYYYRGLLYLRKGDYDNARASFKAAEYQDTVSADESFQSDFALLTYLQGWASHCAGDGSQAADAFEQAAKIDAKLKVPGPNDNLLVLTEIGHGPVKATDGQYQEKLVFKAGPALPENGAIVTLGTGKTTRAWPLVPAADLYTQASTRGGRAIDGILNGKAQFKAGLETTSTVVTTVGSTFAQQMGGNALYAQGIGAAISMFSKSVRPSADVRMWDSLPSGILVGTTRWGAAPAAAPAAKGKGKGKAAARPSALRPQDWSMPPVSMAYRRDSDMLDLAGVKPMSASAGKCGIVWARSRSVATLPAAAPGNNDKVALARKKDKDVWAKDEAFRAKLR</sequence>
<dbReference type="Gene3D" id="1.25.40.10">
    <property type="entry name" value="Tetratricopeptide repeat domain"/>
    <property type="match status" value="1"/>
</dbReference>
<dbReference type="RefSeq" id="WP_066964280.1">
    <property type="nucleotide sequence ID" value="NZ_CP023449.1"/>
</dbReference>
<evidence type="ECO:0000256" key="1">
    <source>
        <dbReference type="PROSITE-ProRule" id="PRU00339"/>
    </source>
</evidence>
<evidence type="ECO:0008006" key="6">
    <source>
        <dbReference type="Google" id="ProtNLM"/>
    </source>
</evidence>
<accession>A0A2A4FV80</accession>
<dbReference type="OrthoDB" id="7319921at2"/>
<dbReference type="InterPro" id="IPR011990">
    <property type="entry name" value="TPR-like_helical_dom_sf"/>
</dbReference>
<evidence type="ECO:0000313" key="5">
    <source>
        <dbReference type="Proteomes" id="UP000218934"/>
    </source>
</evidence>
<feature type="chain" id="PRO_5012607510" description="Tetratricopeptide repeat protein" evidence="3">
    <location>
        <begin position="26"/>
        <end position="488"/>
    </location>
</feature>
<reference evidence="4 5" key="1">
    <citation type="submission" date="2017-09" db="EMBL/GenBank/DDBJ databases">
        <title>The Catabolism of 3,6-Dichlorosalicylic acid is Initiated by the Cytochrome P450 Monooxygenase DsmABC in Rhizorhabdus dicambivorans Ndbn-20.</title>
        <authorList>
            <person name="Na L."/>
        </authorList>
    </citation>
    <scope>NUCLEOTIDE SEQUENCE [LARGE SCALE GENOMIC DNA]</scope>
    <source>
        <strain evidence="4 5">Ndbn-20m</strain>
    </source>
</reference>
<comment type="caution">
    <text evidence="4">The sequence shown here is derived from an EMBL/GenBank/DDBJ whole genome shotgun (WGS) entry which is preliminary data.</text>
</comment>
<evidence type="ECO:0000256" key="3">
    <source>
        <dbReference type="SAM" id="SignalP"/>
    </source>
</evidence>
<protein>
    <recommendedName>
        <fullName evidence="6">Tetratricopeptide repeat protein</fullName>
    </recommendedName>
</protein>
<dbReference type="EMBL" id="NWUF01000013">
    <property type="protein sequence ID" value="PCE41604.1"/>
    <property type="molecule type" value="Genomic_DNA"/>
</dbReference>
<feature type="repeat" description="TPR" evidence="1">
    <location>
        <begin position="152"/>
        <end position="185"/>
    </location>
</feature>
<dbReference type="Proteomes" id="UP000218934">
    <property type="component" value="Unassembled WGS sequence"/>
</dbReference>